<name>A0A8W7PM56_ANOCL</name>
<protein>
    <submittedName>
        <fullName evidence="1">Uncharacterized protein</fullName>
    </submittedName>
</protein>
<organism evidence="1">
    <name type="scientific">Anopheles coluzzii</name>
    <name type="common">African malaria mosquito</name>
    <dbReference type="NCBI Taxonomy" id="1518534"/>
    <lineage>
        <taxon>Eukaryota</taxon>
        <taxon>Metazoa</taxon>
        <taxon>Ecdysozoa</taxon>
        <taxon>Arthropoda</taxon>
        <taxon>Hexapoda</taxon>
        <taxon>Insecta</taxon>
        <taxon>Pterygota</taxon>
        <taxon>Neoptera</taxon>
        <taxon>Endopterygota</taxon>
        <taxon>Diptera</taxon>
        <taxon>Nematocera</taxon>
        <taxon>Culicoidea</taxon>
        <taxon>Culicidae</taxon>
        <taxon>Anophelinae</taxon>
        <taxon>Anopheles</taxon>
    </lineage>
</organism>
<proteinExistence type="predicted"/>
<dbReference type="AlphaFoldDB" id="A0A8W7PM56"/>
<sequence>MTNGISPLETCNADGFPGTFDPLRVRRRSATGAVFCAAAFKDGELREVPAGLMKNETSSVKAARHGFGTSSLASRALQLYEDGNHHQPHPLRKLQPPEAGCWKLTSLARNNGLTDR</sequence>
<dbReference type="Proteomes" id="UP000075882">
    <property type="component" value="Unassembled WGS sequence"/>
</dbReference>
<reference evidence="1" key="1">
    <citation type="submission" date="2022-08" db="UniProtKB">
        <authorList>
            <consortium name="EnsemblMetazoa"/>
        </authorList>
    </citation>
    <scope>IDENTIFICATION</scope>
</reference>
<evidence type="ECO:0000313" key="1">
    <source>
        <dbReference type="EnsemblMetazoa" id="ACOM033890-PA.1"/>
    </source>
</evidence>
<accession>A0A8W7PM56</accession>
<dbReference type="EnsemblMetazoa" id="ACOM033890-RA">
    <property type="protein sequence ID" value="ACOM033890-PA.1"/>
    <property type="gene ID" value="ACOM033890"/>
</dbReference>